<feature type="transmembrane region" description="Helical" evidence="2">
    <location>
        <begin position="6"/>
        <end position="24"/>
    </location>
</feature>
<proteinExistence type="predicted"/>
<dbReference type="EMBL" id="MN739626">
    <property type="protein sequence ID" value="QHT16524.1"/>
    <property type="molecule type" value="Genomic_DNA"/>
</dbReference>
<evidence type="ECO:0000256" key="2">
    <source>
        <dbReference type="SAM" id="Phobius"/>
    </source>
</evidence>
<sequence length="122" mass="14487">MDTGAALGGTGLFISLVGIIYSAINHKHIRTKCCGREIEISLDIDSTETLAERKEREEKEKKEKEEKEKKEKEEKDKKEKEEKEKKEREEKEEKEKKEKEENKYKNTFIRSHIPRIVPHFDI</sequence>
<feature type="compositionally biased region" description="Basic and acidic residues" evidence="1">
    <location>
        <begin position="50"/>
        <end position="104"/>
    </location>
</feature>
<dbReference type="AlphaFoldDB" id="A0A6C0DJQ8"/>
<feature type="region of interest" description="Disordered" evidence="1">
    <location>
        <begin position="45"/>
        <end position="105"/>
    </location>
</feature>
<evidence type="ECO:0000313" key="3">
    <source>
        <dbReference type="EMBL" id="QHT16524.1"/>
    </source>
</evidence>
<keyword evidence="2" id="KW-1133">Transmembrane helix</keyword>
<accession>A0A6C0DJQ8</accession>
<keyword evidence="2" id="KW-0472">Membrane</keyword>
<reference evidence="3" key="1">
    <citation type="journal article" date="2020" name="Nature">
        <title>Giant virus diversity and host interactions through global metagenomics.</title>
        <authorList>
            <person name="Schulz F."/>
            <person name="Roux S."/>
            <person name="Paez-Espino D."/>
            <person name="Jungbluth S."/>
            <person name="Walsh D.A."/>
            <person name="Denef V.J."/>
            <person name="McMahon K.D."/>
            <person name="Konstantinidis K.T."/>
            <person name="Eloe-Fadrosh E.A."/>
            <person name="Kyrpides N.C."/>
            <person name="Woyke T."/>
        </authorList>
    </citation>
    <scope>NUCLEOTIDE SEQUENCE</scope>
    <source>
        <strain evidence="3">GVMAG-M-3300023174-189</strain>
    </source>
</reference>
<organism evidence="3">
    <name type="scientific">viral metagenome</name>
    <dbReference type="NCBI Taxonomy" id="1070528"/>
    <lineage>
        <taxon>unclassified sequences</taxon>
        <taxon>metagenomes</taxon>
        <taxon>organismal metagenomes</taxon>
    </lineage>
</organism>
<keyword evidence="2" id="KW-0812">Transmembrane</keyword>
<protein>
    <submittedName>
        <fullName evidence="3">Uncharacterized protein</fullName>
    </submittedName>
</protein>
<evidence type="ECO:0000256" key="1">
    <source>
        <dbReference type="SAM" id="MobiDB-lite"/>
    </source>
</evidence>
<name>A0A6C0DJQ8_9ZZZZ</name>